<comment type="caution">
    <text evidence="1">The sequence shown here is derived from an EMBL/GenBank/DDBJ whole genome shotgun (WGS) entry which is preliminary data.</text>
</comment>
<dbReference type="RefSeq" id="WP_176907657.1">
    <property type="nucleotide sequence ID" value="NZ_JABKAU010000008.1"/>
</dbReference>
<proteinExistence type="predicted"/>
<accession>A0A7Y7PMU0</accession>
<dbReference type="Proteomes" id="UP000565521">
    <property type="component" value="Unassembled WGS sequence"/>
</dbReference>
<evidence type="ECO:0000313" key="2">
    <source>
        <dbReference type="Proteomes" id="UP000565521"/>
    </source>
</evidence>
<dbReference type="AlphaFoldDB" id="A0A7Y7PMU0"/>
<sequence length="136" mass="16183">MEKEWKMDKQYWRSMWLSSIAELTNLDLQIEKWLDASNANPHWGYVEFMCCYFDDVFQGRKYEDFLSDGWISEAEYDCVKDWHELLDAHKAPNNENYNDLAIVNDLEWRRIVAIGVIAKEQLIKLLPSDEASQLRS</sequence>
<protein>
    <submittedName>
        <fullName evidence="1">Uncharacterized protein</fullName>
    </submittedName>
</protein>
<keyword evidence="2" id="KW-1185">Reference proteome</keyword>
<gene>
    <name evidence="1" type="ORF">HW554_05900</name>
</gene>
<organism evidence="1 2">
    <name type="scientific">Hymenobacter lapidiphilus</name>
    <dbReference type="NCBI Taxonomy" id="2608003"/>
    <lineage>
        <taxon>Bacteria</taxon>
        <taxon>Pseudomonadati</taxon>
        <taxon>Bacteroidota</taxon>
        <taxon>Cytophagia</taxon>
        <taxon>Cytophagales</taxon>
        <taxon>Hymenobacteraceae</taxon>
        <taxon>Hymenobacter</taxon>
    </lineage>
</organism>
<name>A0A7Y7PMU0_9BACT</name>
<dbReference type="EMBL" id="JABKAU010000008">
    <property type="protein sequence ID" value="NVO30731.1"/>
    <property type="molecule type" value="Genomic_DNA"/>
</dbReference>
<evidence type="ECO:0000313" key="1">
    <source>
        <dbReference type="EMBL" id="NVO30731.1"/>
    </source>
</evidence>
<reference evidence="1 2" key="1">
    <citation type="submission" date="2020-05" db="EMBL/GenBank/DDBJ databases">
        <title>Hymenobacter terrestris sp. nov. and Hymenobacter lapidiphilus sp. nov., isolated from regoliths in Antarctica.</title>
        <authorList>
            <person name="Sedlacek I."/>
            <person name="Pantucek R."/>
            <person name="Zeman M."/>
            <person name="Holochova P."/>
            <person name="Kralova S."/>
            <person name="Stankova E."/>
            <person name="Sedo O."/>
            <person name="Micenkova L."/>
            <person name="Svec P."/>
            <person name="Gupta V."/>
            <person name="Sood U."/>
            <person name="Korpole U.S."/>
            <person name="Lal R."/>
        </authorList>
    </citation>
    <scope>NUCLEOTIDE SEQUENCE [LARGE SCALE GENOMIC DNA]</scope>
    <source>
        <strain evidence="1 2">P5342</strain>
    </source>
</reference>